<sequence>MRKIAGTFFTGLLAVLPILVTVALVMWLIGAAEAVLGGLLGFLLPRGLYLPGMGLLVAIVLIYLVGLGMKGLFVQQAFGWLESALNRIPLVKTVYGAVRDLTGFMSNKRERKFGQVVMVQMPNLPIRLVGFVTVDDLVEAGIAGCDTGGCVAVYLPMSYQIGGYTVMLPRQYLTPLDMSFEEAMRFVITAGMSRPNEEPPRGTPPAA</sequence>
<organism evidence="2 3">
    <name type="scientific">Solimonas fluminis</name>
    <dbReference type="NCBI Taxonomy" id="2086571"/>
    <lineage>
        <taxon>Bacteria</taxon>
        <taxon>Pseudomonadati</taxon>
        <taxon>Pseudomonadota</taxon>
        <taxon>Gammaproteobacteria</taxon>
        <taxon>Nevskiales</taxon>
        <taxon>Nevskiaceae</taxon>
        <taxon>Solimonas</taxon>
    </lineage>
</organism>
<evidence type="ECO:0000313" key="3">
    <source>
        <dbReference type="Proteomes" id="UP000238220"/>
    </source>
</evidence>
<name>A0A2S5TM40_9GAMM</name>
<dbReference type="EMBL" id="PSNW01000001">
    <property type="protein sequence ID" value="PPE76007.1"/>
    <property type="molecule type" value="Genomic_DNA"/>
</dbReference>
<comment type="caution">
    <text evidence="2">The sequence shown here is derived from an EMBL/GenBank/DDBJ whole genome shotgun (WGS) entry which is preliminary data.</text>
</comment>
<protein>
    <recommendedName>
        <fullName evidence="4">DUF502 domain-containing protein</fullName>
    </recommendedName>
</protein>
<evidence type="ECO:0000313" key="2">
    <source>
        <dbReference type="EMBL" id="PPE76007.1"/>
    </source>
</evidence>
<feature type="transmembrane region" description="Helical" evidence="1">
    <location>
        <begin position="49"/>
        <end position="69"/>
    </location>
</feature>
<gene>
    <name evidence="2" type="ORF">C3942_00230</name>
</gene>
<evidence type="ECO:0000256" key="1">
    <source>
        <dbReference type="SAM" id="Phobius"/>
    </source>
</evidence>
<dbReference type="PANTHER" id="PTHR31876">
    <property type="entry name" value="COV-LIKE PROTEIN 1"/>
    <property type="match status" value="1"/>
</dbReference>
<dbReference type="Proteomes" id="UP000238220">
    <property type="component" value="Unassembled WGS sequence"/>
</dbReference>
<reference evidence="2 3" key="1">
    <citation type="submission" date="2018-02" db="EMBL/GenBank/DDBJ databases">
        <title>Genome sequencing of Solimonas sp. HR-BB.</title>
        <authorList>
            <person name="Lee Y."/>
            <person name="Jeon C.O."/>
        </authorList>
    </citation>
    <scope>NUCLEOTIDE SEQUENCE [LARGE SCALE GENOMIC DNA]</scope>
    <source>
        <strain evidence="2 3">HR-BB</strain>
    </source>
</reference>
<feature type="transmembrane region" description="Helical" evidence="1">
    <location>
        <begin position="7"/>
        <end position="29"/>
    </location>
</feature>
<dbReference type="InterPro" id="IPR007462">
    <property type="entry name" value="COV1-like"/>
</dbReference>
<keyword evidence="1" id="KW-0472">Membrane</keyword>
<dbReference type="PANTHER" id="PTHR31876:SF26">
    <property type="entry name" value="PROTEIN LIKE COV 2"/>
    <property type="match status" value="1"/>
</dbReference>
<dbReference type="Pfam" id="PF04367">
    <property type="entry name" value="DUF502"/>
    <property type="match status" value="1"/>
</dbReference>
<evidence type="ECO:0008006" key="4">
    <source>
        <dbReference type="Google" id="ProtNLM"/>
    </source>
</evidence>
<keyword evidence="1" id="KW-0812">Transmembrane</keyword>
<dbReference type="OrthoDB" id="5636623at2"/>
<proteinExistence type="predicted"/>
<keyword evidence="1" id="KW-1133">Transmembrane helix</keyword>
<keyword evidence="3" id="KW-1185">Reference proteome</keyword>
<accession>A0A2S5TM40</accession>
<dbReference type="AlphaFoldDB" id="A0A2S5TM40"/>